<dbReference type="InterPro" id="IPR015927">
    <property type="entry name" value="Peptidase_S24_S26A/B/C"/>
</dbReference>
<evidence type="ECO:0000313" key="3">
    <source>
        <dbReference type="Proteomes" id="UP000563094"/>
    </source>
</evidence>
<dbReference type="Gene3D" id="2.10.109.10">
    <property type="entry name" value="Umud Fragment, subunit A"/>
    <property type="match status" value="1"/>
</dbReference>
<dbReference type="AlphaFoldDB" id="A0A839GQ08"/>
<dbReference type="Proteomes" id="UP000563094">
    <property type="component" value="Unassembled WGS sequence"/>
</dbReference>
<dbReference type="InterPro" id="IPR036286">
    <property type="entry name" value="LexA/Signal_pep-like_sf"/>
</dbReference>
<keyword evidence="3" id="KW-1185">Reference proteome</keyword>
<dbReference type="RefSeq" id="WP_182512639.1">
    <property type="nucleotide sequence ID" value="NZ_JACJIQ010000005.1"/>
</dbReference>
<gene>
    <name evidence="2" type="ORF">FHS90_001674</name>
</gene>
<dbReference type="EMBL" id="JACJIQ010000005">
    <property type="protein sequence ID" value="MBA9076966.1"/>
    <property type="molecule type" value="Genomic_DNA"/>
</dbReference>
<feature type="domain" description="Peptidase S24/S26A/S26B/S26C" evidence="1">
    <location>
        <begin position="26"/>
        <end position="135"/>
    </location>
</feature>
<sequence length="160" mass="17498">MLIDQLYTPDLDDEAAHAVQVKKFMPTGFPSPAANYMGDFINLNEYLNIRAASCFLARVSGNGMAKAGIHANDLLVIDRALPLQNQCLVLATLEEEFVVRRYCEAAGRKTLETDGEPKTVTELASGSEFAIWGVVSWVVHRCLPEAKTSAVKGIRKRTGA</sequence>
<proteinExistence type="predicted"/>
<comment type="caution">
    <text evidence="2">The sequence shown here is derived from an EMBL/GenBank/DDBJ whole genome shotgun (WGS) entry which is preliminary data.</text>
</comment>
<dbReference type="CDD" id="cd06529">
    <property type="entry name" value="S24_LexA-like"/>
    <property type="match status" value="1"/>
</dbReference>
<evidence type="ECO:0000259" key="1">
    <source>
        <dbReference type="Pfam" id="PF00717"/>
    </source>
</evidence>
<keyword evidence="2" id="KW-0378">Hydrolase</keyword>
<organism evidence="2 3">
    <name type="scientific">Rufibacter quisquiliarum</name>
    <dbReference type="NCBI Taxonomy" id="1549639"/>
    <lineage>
        <taxon>Bacteria</taxon>
        <taxon>Pseudomonadati</taxon>
        <taxon>Bacteroidota</taxon>
        <taxon>Cytophagia</taxon>
        <taxon>Cytophagales</taxon>
        <taxon>Hymenobacteraceae</taxon>
        <taxon>Rufibacter</taxon>
    </lineage>
</organism>
<evidence type="ECO:0000313" key="2">
    <source>
        <dbReference type="EMBL" id="MBA9076966.1"/>
    </source>
</evidence>
<reference evidence="2 3" key="1">
    <citation type="submission" date="2020-08" db="EMBL/GenBank/DDBJ databases">
        <title>Genomic Encyclopedia of Type Strains, Phase IV (KMG-IV): sequencing the most valuable type-strain genomes for metagenomic binning, comparative biology and taxonomic classification.</title>
        <authorList>
            <person name="Goeker M."/>
        </authorList>
    </citation>
    <scope>NUCLEOTIDE SEQUENCE [LARGE SCALE GENOMIC DNA]</scope>
    <source>
        <strain evidence="2 3">DSM 29854</strain>
    </source>
</reference>
<dbReference type="Pfam" id="PF00717">
    <property type="entry name" value="Peptidase_S24"/>
    <property type="match status" value="1"/>
</dbReference>
<accession>A0A839GQ08</accession>
<name>A0A839GQ08_9BACT</name>
<dbReference type="GO" id="GO:0016787">
    <property type="term" value="F:hydrolase activity"/>
    <property type="evidence" value="ECO:0007669"/>
    <property type="project" value="UniProtKB-KW"/>
</dbReference>
<dbReference type="EC" id="3.4.21.-" evidence="2"/>
<dbReference type="SUPFAM" id="SSF51306">
    <property type="entry name" value="LexA/Signal peptidase"/>
    <property type="match status" value="1"/>
</dbReference>
<dbReference type="InterPro" id="IPR039418">
    <property type="entry name" value="LexA-like"/>
</dbReference>
<protein>
    <submittedName>
        <fullName evidence="2">DNA polymerase V</fullName>
        <ecNumber evidence="2">3.4.21.-</ecNumber>
    </submittedName>
</protein>